<protein>
    <submittedName>
        <fullName evidence="3">Uncharacterized protein C6orf106 homolog</fullName>
    </submittedName>
</protein>
<reference evidence="3" key="1">
    <citation type="submission" date="2020-04" db="EMBL/GenBank/DDBJ databases">
        <authorList>
            <person name="Neveu A P."/>
        </authorList>
    </citation>
    <scope>NUCLEOTIDE SEQUENCE</scope>
    <source>
        <tissue evidence="3">Whole embryo</tissue>
    </source>
</reference>
<dbReference type="InterPro" id="IPR039517">
    <property type="entry name" value="C6orf106_UBA-like"/>
</dbReference>
<dbReference type="Pfam" id="PF14555">
    <property type="entry name" value="UBA_4"/>
    <property type="match status" value="1"/>
</dbReference>
<feature type="compositionally biased region" description="Polar residues" evidence="1">
    <location>
        <begin position="249"/>
        <end position="266"/>
    </location>
</feature>
<dbReference type="Gene3D" id="1.10.8.10">
    <property type="entry name" value="DNA helicase RuvA subunit, C-terminal domain"/>
    <property type="match status" value="1"/>
</dbReference>
<dbReference type="InterPro" id="IPR032350">
    <property type="entry name" value="Nbr1_FW"/>
</dbReference>
<dbReference type="EMBL" id="LR785973">
    <property type="protein sequence ID" value="CAB3256067.1"/>
    <property type="molecule type" value="mRNA"/>
</dbReference>
<dbReference type="InterPro" id="IPR013783">
    <property type="entry name" value="Ig-like_fold"/>
</dbReference>
<feature type="domain" description="Nbr1 FW" evidence="2">
    <location>
        <begin position="84"/>
        <end position="181"/>
    </location>
</feature>
<dbReference type="PANTHER" id="PTHR20930">
    <property type="entry name" value="OVARIAN CARCINOMA ANTIGEN CA125-RELATED"/>
    <property type="match status" value="1"/>
</dbReference>
<dbReference type="FunFam" id="1.10.8.10:FF:000015">
    <property type="entry name" value="Chromosome 6 C6orf106 homolog"/>
    <property type="match status" value="1"/>
</dbReference>
<evidence type="ECO:0000256" key="1">
    <source>
        <dbReference type="SAM" id="MobiDB-lite"/>
    </source>
</evidence>
<evidence type="ECO:0000259" key="2">
    <source>
        <dbReference type="Pfam" id="PF16158"/>
    </source>
</evidence>
<organism evidence="3">
    <name type="scientific">Phallusia mammillata</name>
    <dbReference type="NCBI Taxonomy" id="59560"/>
    <lineage>
        <taxon>Eukaryota</taxon>
        <taxon>Metazoa</taxon>
        <taxon>Chordata</taxon>
        <taxon>Tunicata</taxon>
        <taxon>Ascidiacea</taxon>
        <taxon>Phlebobranchia</taxon>
        <taxon>Ascidiidae</taxon>
        <taxon>Phallusia</taxon>
    </lineage>
</organism>
<dbReference type="PANTHER" id="PTHR20930:SF0">
    <property type="entry name" value="PROTEIN ILRUN"/>
    <property type="match status" value="1"/>
</dbReference>
<dbReference type="Gene3D" id="2.60.40.10">
    <property type="entry name" value="Immunoglobulins"/>
    <property type="match status" value="1"/>
</dbReference>
<accession>A0A6F9DG01</accession>
<gene>
    <name evidence="3" type="primary">Ilrun</name>
</gene>
<proteinExistence type="evidence at transcript level"/>
<dbReference type="Pfam" id="PF16158">
    <property type="entry name" value="N_BRCA1_IG"/>
    <property type="match status" value="1"/>
</dbReference>
<dbReference type="GO" id="GO:0000407">
    <property type="term" value="C:phagophore assembly site"/>
    <property type="evidence" value="ECO:0007669"/>
    <property type="project" value="TreeGrafter"/>
</dbReference>
<feature type="region of interest" description="Disordered" evidence="1">
    <location>
        <begin position="207"/>
        <end position="266"/>
    </location>
</feature>
<dbReference type="GO" id="GO:0016236">
    <property type="term" value="P:macroautophagy"/>
    <property type="evidence" value="ECO:0007669"/>
    <property type="project" value="TreeGrafter"/>
</dbReference>
<name>A0A6F9DG01_9ASCI</name>
<sequence>MEDSGGDMDVDQCLIGKFSSMGTTDKDVLISEFRKLLGFQLNAAGCEFFLDMTNWNLHAAIGAYYDFETPVGKLPSMAFVRDVTIGEGEAVPPDTEFLKTWRLHNNGDERWPMGCTLRFVNGEKMEAPDWVAVSELQPSDTIDISVRMRSPSVAGLHQGQWRIYNRNMIPFGDTIWVIISVEVGGLLGVTQQMSQFASGLGSPKNTFGAGNTQNSINGNPFAMSDNPMHNHDSMFGSNSTDKPNGFSPDGSNFLNKNGRTSNSNAFEDSEMCDTANKLEGGSLSFSPTTFKTIQEEMNPSCWNAKSPTAIGDSSDLISGACHSLHSITEESNSSDTNNNAGIKPTPAFLTSNSSYDLNARQASPFNSPSKLLELEKSFSSPDAPSPIRPTARNLMVNFEGSSAAQRLDFSSGS</sequence>
<dbReference type="CDD" id="cd14349">
    <property type="entry name" value="UBA_CF106"/>
    <property type="match status" value="1"/>
</dbReference>
<dbReference type="CDD" id="cd14947">
    <property type="entry name" value="NBR1_like"/>
    <property type="match status" value="1"/>
</dbReference>
<dbReference type="AlphaFoldDB" id="A0A6F9DG01"/>
<feature type="compositionally biased region" description="Polar residues" evidence="1">
    <location>
        <begin position="207"/>
        <end position="218"/>
    </location>
</feature>
<dbReference type="GO" id="GO:0043130">
    <property type="term" value="F:ubiquitin binding"/>
    <property type="evidence" value="ECO:0007669"/>
    <property type="project" value="TreeGrafter"/>
</dbReference>
<evidence type="ECO:0000313" key="3">
    <source>
        <dbReference type="EMBL" id="CAB3256067.1"/>
    </source>
</evidence>